<dbReference type="InterPro" id="IPR054464">
    <property type="entry name" value="ULD_fung"/>
</dbReference>
<comment type="caution">
    <text evidence="2">The sequence shown here is derived from an EMBL/GenBank/DDBJ whole genome shotgun (WGS) entry which is preliminary data.</text>
</comment>
<keyword evidence="3" id="KW-1185">Reference proteome</keyword>
<proteinExistence type="predicted"/>
<dbReference type="RefSeq" id="XP_046077075.1">
    <property type="nucleotide sequence ID" value="XM_046210518.1"/>
</dbReference>
<accession>A0AAD4Q2V1</accession>
<dbReference type="Proteomes" id="UP001201262">
    <property type="component" value="Unassembled WGS sequence"/>
</dbReference>
<gene>
    <name evidence="2" type="ORF">BGW36DRAFT_287612</name>
</gene>
<name>A0AAD4Q2V1_9EURO</name>
<dbReference type="GeneID" id="70240805"/>
<organism evidence="2 3">
    <name type="scientific">Talaromyces proteolyticus</name>
    <dbReference type="NCBI Taxonomy" id="1131652"/>
    <lineage>
        <taxon>Eukaryota</taxon>
        <taxon>Fungi</taxon>
        <taxon>Dikarya</taxon>
        <taxon>Ascomycota</taxon>
        <taxon>Pezizomycotina</taxon>
        <taxon>Eurotiomycetes</taxon>
        <taxon>Eurotiomycetidae</taxon>
        <taxon>Eurotiales</taxon>
        <taxon>Trichocomaceae</taxon>
        <taxon>Talaromyces</taxon>
        <taxon>Talaromyces sect. Bacilispori</taxon>
    </lineage>
</organism>
<evidence type="ECO:0000313" key="3">
    <source>
        <dbReference type="Proteomes" id="UP001201262"/>
    </source>
</evidence>
<protein>
    <recommendedName>
        <fullName evidence="1">Ubiquitin-like domain-containing protein</fullName>
    </recommendedName>
</protein>
<dbReference type="PANTHER" id="PTHR38886">
    <property type="entry name" value="SESA DOMAIN-CONTAINING PROTEIN"/>
    <property type="match status" value="1"/>
</dbReference>
<feature type="domain" description="Ubiquitin-like" evidence="1">
    <location>
        <begin position="267"/>
        <end position="349"/>
    </location>
</feature>
<dbReference type="Pfam" id="PF22893">
    <property type="entry name" value="ULD_2"/>
    <property type="match status" value="1"/>
</dbReference>
<reference evidence="2" key="1">
    <citation type="submission" date="2021-12" db="EMBL/GenBank/DDBJ databases">
        <title>Convergent genome expansion in fungi linked to evolution of root-endophyte symbiosis.</title>
        <authorList>
            <consortium name="DOE Joint Genome Institute"/>
            <person name="Ke Y.-H."/>
            <person name="Bonito G."/>
            <person name="Liao H.-L."/>
            <person name="Looney B."/>
            <person name="Rojas-Flechas A."/>
            <person name="Nash J."/>
            <person name="Hameed K."/>
            <person name="Schadt C."/>
            <person name="Martin F."/>
            <person name="Crous P.W."/>
            <person name="Miettinen O."/>
            <person name="Magnuson J.K."/>
            <person name="Labbe J."/>
            <person name="Jacobson D."/>
            <person name="Doktycz M.J."/>
            <person name="Veneault-Fourrey C."/>
            <person name="Kuo A."/>
            <person name="Mondo S."/>
            <person name="Calhoun S."/>
            <person name="Riley R."/>
            <person name="Ohm R."/>
            <person name="LaButti K."/>
            <person name="Andreopoulos B."/>
            <person name="Pangilinan J."/>
            <person name="Nolan M."/>
            <person name="Tritt A."/>
            <person name="Clum A."/>
            <person name="Lipzen A."/>
            <person name="Daum C."/>
            <person name="Barry K."/>
            <person name="Grigoriev I.V."/>
            <person name="Vilgalys R."/>
        </authorList>
    </citation>
    <scope>NUCLEOTIDE SEQUENCE</scope>
    <source>
        <strain evidence="2">PMI_201</strain>
    </source>
</reference>
<sequence length="447" mass="50556">MAGAFGFSAGDFITGIQLAKDVVYALSDTRGARPCFQSLASELNTLRCALREINCIGNDVDESVSASTRAARSELGNAVEQCQQVIETFLTRNKKFHKSLGNERCTSRLRANWHKIEWAVGRKSEVDGLRAQILGHTTTINTLLISMQSSNVVLQTALLSDCRRNTEEQLCTLYETQDQVKQANDMIRTQAGTLSKILNILNDSPTDPDQQPTESVVPSQGMIRSVMLQTLQANLRICRLMAEMQKAVQQQQQQENLDEKLPPQIRTQQPVHFEDAHGRIAPFHIEFVNSLDAFLAVMEVRFRHLPGLSKVQRLEYVIREPETKRTLDLRAPWASVFLPGRRVTMSMVFWRPLVSANGCPSCCYDNKILGLDDEVQCSNPQCRIWYDRVVEHGQSKNLSSCTELEFSCCKIGCQPPPAYWVTEEEQDSINQFKRVQVRHLLTPSNMH</sequence>
<dbReference type="EMBL" id="JAJTJA010000002">
    <property type="protein sequence ID" value="KAH8704057.1"/>
    <property type="molecule type" value="Genomic_DNA"/>
</dbReference>
<dbReference type="PANTHER" id="PTHR38886:SF1">
    <property type="entry name" value="NACHT-NTPASE AND P-LOOP NTPASES N-TERMINAL DOMAIN-CONTAINING PROTEIN"/>
    <property type="match status" value="1"/>
</dbReference>
<evidence type="ECO:0000259" key="1">
    <source>
        <dbReference type="Pfam" id="PF22893"/>
    </source>
</evidence>
<evidence type="ECO:0000313" key="2">
    <source>
        <dbReference type="EMBL" id="KAH8704057.1"/>
    </source>
</evidence>
<dbReference type="AlphaFoldDB" id="A0AAD4Q2V1"/>